<dbReference type="SUPFAM" id="SSF52540">
    <property type="entry name" value="P-loop containing nucleoside triphosphate hydrolases"/>
    <property type="match status" value="1"/>
</dbReference>
<dbReference type="GeneID" id="108880129"/>
<evidence type="ECO:0000256" key="2">
    <source>
        <dbReference type="ARBA" id="ARBA00022741"/>
    </source>
</evidence>
<accession>A0AAJ7LM64</accession>
<dbReference type="PANTHER" id="PTHR43788">
    <property type="entry name" value="DNA2/NAM7 HELICASE FAMILY MEMBER"/>
    <property type="match status" value="1"/>
</dbReference>
<organism evidence="7 8">
    <name type="scientific">Lates calcarifer</name>
    <name type="common">Barramundi</name>
    <name type="synonym">Holocentrus calcarifer</name>
    <dbReference type="NCBI Taxonomy" id="8187"/>
    <lineage>
        <taxon>Eukaryota</taxon>
        <taxon>Metazoa</taxon>
        <taxon>Chordata</taxon>
        <taxon>Craniata</taxon>
        <taxon>Vertebrata</taxon>
        <taxon>Euteleostomi</taxon>
        <taxon>Actinopterygii</taxon>
        <taxon>Neopterygii</taxon>
        <taxon>Teleostei</taxon>
        <taxon>Neoteleostei</taxon>
        <taxon>Acanthomorphata</taxon>
        <taxon>Carangaria</taxon>
        <taxon>Carangaria incertae sedis</taxon>
        <taxon>Centropomidae</taxon>
        <taxon>Lates</taxon>
    </lineage>
</organism>
<evidence type="ECO:0000256" key="5">
    <source>
        <dbReference type="ARBA" id="ARBA00022840"/>
    </source>
</evidence>
<evidence type="ECO:0000256" key="3">
    <source>
        <dbReference type="ARBA" id="ARBA00022801"/>
    </source>
</evidence>
<dbReference type="KEGG" id="lcf:108880129"/>
<dbReference type="Pfam" id="PF25049">
    <property type="entry name" value="OB_HELZ2"/>
    <property type="match status" value="1"/>
</dbReference>
<dbReference type="GO" id="GO:0004540">
    <property type="term" value="F:RNA nuclease activity"/>
    <property type="evidence" value="ECO:0007669"/>
    <property type="project" value="InterPro"/>
</dbReference>
<dbReference type="SMART" id="SM00955">
    <property type="entry name" value="RNB"/>
    <property type="match status" value="1"/>
</dbReference>
<evidence type="ECO:0000259" key="6">
    <source>
        <dbReference type="SMART" id="SM00955"/>
    </source>
</evidence>
<feature type="domain" description="RNB" evidence="6">
    <location>
        <begin position="279"/>
        <end position="635"/>
    </location>
</feature>
<dbReference type="Proteomes" id="UP000694890">
    <property type="component" value="Unplaced"/>
</dbReference>
<dbReference type="GO" id="GO:0043139">
    <property type="term" value="F:5'-3' DNA helicase activity"/>
    <property type="evidence" value="ECO:0007669"/>
    <property type="project" value="TreeGrafter"/>
</dbReference>
<dbReference type="Pfam" id="PF00773">
    <property type="entry name" value="RNB"/>
    <property type="match status" value="1"/>
</dbReference>
<dbReference type="RefSeq" id="XP_018527084.2">
    <property type="nucleotide sequence ID" value="XM_018671568.2"/>
</dbReference>
<gene>
    <name evidence="8" type="primary">LOC108880129</name>
</gene>
<keyword evidence="2" id="KW-0547">Nucleotide-binding</keyword>
<dbReference type="InterPro" id="IPR027417">
    <property type="entry name" value="P-loop_NTPase"/>
</dbReference>
<dbReference type="GO" id="GO:0003723">
    <property type="term" value="F:RNA binding"/>
    <property type="evidence" value="ECO:0007669"/>
    <property type="project" value="InterPro"/>
</dbReference>
<proteinExistence type="inferred from homology"/>
<keyword evidence="5" id="KW-0067">ATP-binding</keyword>
<evidence type="ECO:0000256" key="1">
    <source>
        <dbReference type="ARBA" id="ARBA00007913"/>
    </source>
</evidence>
<dbReference type="GO" id="GO:0016787">
    <property type="term" value="F:hydrolase activity"/>
    <property type="evidence" value="ECO:0007669"/>
    <property type="project" value="UniProtKB-KW"/>
</dbReference>
<comment type="similarity">
    <text evidence="1">Belongs to the DNA2/NAM7 helicase family.</text>
</comment>
<dbReference type="CDD" id="cd18808">
    <property type="entry name" value="SF1_C_Upf1"/>
    <property type="match status" value="1"/>
</dbReference>
<dbReference type="InterPro" id="IPR047187">
    <property type="entry name" value="SF1_C_Upf1"/>
</dbReference>
<dbReference type="InterPro" id="IPR012340">
    <property type="entry name" value="NA-bd_OB-fold"/>
</dbReference>
<keyword evidence="3" id="KW-0378">Hydrolase</keyword>
<dbReference type="InterPro" id="IPR050534">
    <property type="entry name" value="Coronavir_polyprotein_1ab"/>
</dbReference>
<protein>
    <submittedName>
        <fullName evidence="8">LOW QUALITY PROTEIN: helicase with zinc finger domain 2-like</fullName>
    </submittedName>
</protein>
<dbReference type="InterPro" id="IPR041677">
    <property type="entry name" value="DNA2/NAM7_AAA_11"/>
</dbReference>
<sequence>METVRFQKPEHTDESNTVNDAILQELKEEYEQKTELKTEYSSDDSLEFEVFHHHKSRSSNNVTDVDTDLSELCGKKPEMFKRGKLVRESYNTGYVIPFDDPFRRISIKGRASLGKAFTGDEVVLQTKRVVSITQKAESARVLVCRLEDDDHSKPRQVSVDEYVRKIMIPITKSATKICILISKKRRNFIPIWEQINGQWTIIAYEHLNENLKQNNVFIIQVIGWRDNCYFPLGKIIKIFPVGRSLADGLRILNEEFKVTPNTCKSDEGFSWTDEDESYRRDIRDAITFTVDPKEAKDLDDAISVKDTGDQFELGVHIADVASFVRVGSKLDEHARQHGTTYYCSEEKPTHMFHENLSTGFFSLLKGQDRRALSIMFKVNKQTYEIIGEHKFQLSLIKSDRQISYEEAEEIITKRYGNRLKCDTVEDCVTVAYCFAKAQRKIRLHLDWAYSQPDAKRLPGKRKAHLMIEELSVLFNTLASKTLIDSSRTSYVTPLRCQAKPSPEKIEEFQKKCGKFIPLSFHVRHKVDHDEQAPNCENFRILKEVWKDIQTAATTNDIDKMVDLVATDDIHPLLRPVTDQFRKCPSKAYVICSKSSPKAEVGHYSLNVPSYTQASSPIRRYMDIILQRLLHAVICDRDVQYRQREIAVLCNQFEENFTKAKEYEQKAEQIFYAVSMKKQSASKLGFVVSADPDRDSFAVSFPFNKNMFAESLSIMYKDLQLEDQPFYDETNHCITLKWKKRIYAADSMQLHQELKMVPDCGPCIELPLTTWKATVEAIDEENWDHAKSLIINANTKQMKKQYILPQSFEVPHSKTNTCSSEEVQEVLREHEVDIKFHLQPGDTLQIQMTSEVKRGYQMPAVQLVQIKPKFEICVDHVHNPITCFSKSADDPSRICYSDTKEYIRIWKPLCEMESAATAVDESDSIVIENLEVNFSQEREGTLTGSFFLPQTWINTWAIECNLSKCLLCIRKRGLKLTSTVELNALVDPREFTWVAHGVTIKVEERKNSTNDGSKVGFYVNHLPMENIPDCVFQKNTRFTVEIIPKLLPDVRKETAVVSIMSACDLVKQIALGQRIPKEVKNTWHIVRSELPNGLPSLNPSQRNAVDKALNNTFTLIQGPPGTGKTVVGVHIVYRFFELNSKNPRKFDDPKERNRKQVILYCGPSNKSVDVVAEFLLKLKNSLRPLRVYSQQVEMLDYPCPDCNLQFSRRTLRQDRSKPELRSITLHHRMRQDQNPHSDQIKDFDQRIRLALEKKGKELTAQELKDYKKLLREARTYELERHDIILCTCTQSSTPSLTKTVSARQILIDECGMATEPQALIPLVCNKPEKIVLIGDHKQLRPIVKNEHVRKLGMTKSLFERYYTMHEKRAVMLDTQYRMHEDICKFPSEEYYEGKLKTAVTQPSSVLRVDERTMPIVFGDVKGKTISLVVNTAKGNENSKANMEERNKVIYIAEKLVKTAKIEQQSIVILSPYNAQVSEIRDELKKRKMDEITVTTITKSQGSEWRYVILSTVCSLPSEEIVSEPDRAWLSKHLGFVGDPNQINVGITRAREGLCIIGNQELLCCSTAWRKLLDHYKLHNAVTDAEKISVHCA</sequence>
<dbReference type="Gene3D" id="3.40.50.300">
    <property type="entry name" value="P-loop containing nucleotide triphosphate hydrolases"/>
    <property type="match status" value="2"/>
</dbReference>
<dbReference type="GO" id="GO:0005524">
    <property type="term" value="F:ATP binding"/>
    <property type="evidence" value="ECO:0007669"/>
    <property type="project" value="UniProtKB-KW"/>
</dbReference>
<dbReference type="InterPro" id="IPR041679">
    <property type="entry name" value="DNA2/NAM7-like_C"/>
</dbReference>
<reference evidence="8" key="1">
    <citation type="submission" date="2025-08" db="UniProtKB">
        <authorList>
            <consortium name="RefSeq"/>
        </authorList>
    </citation>
    <scope>IDENTIFICATION</scope>
    <source>
        <tissue evidence="8">Brain</tissue>
    </source>
</reference>
<evidence type="ECO:0000313" key="8">
    <source>
        <dbReference type="RefSeq" id="XP_018527084.2"/>
    </source>
</evidence>
<dbReference type="Pfam" id="PF13086">
    <property type="entry name" value="AAA_11"/>
    <property type="match status" value="1"/>
</dbReference>
<dbReference type="Pfam" id="PF13087">
    <property type="entry name" value="AAA_12"/>
    <property type="match status" value="1"/>
</dbReference>
<dbReference type="InterPro" id="IPR056787">
    <property type="entry name" value="OB_HELZ2"/>
</dbReference>
<name>A0AAJ7LM64_LATCA</name>
<dbReference type="SUPFAM" id="SSF50249">
    <property type="entry name" value="Nucleic acid-binding proteins"/>
    <property type="match status" value="2"/>
</dbReference>
<dbReference type="InterPro" id="IPR001900">
    <property type="entry name" value="RNase_II/R"/>
</dbReference>
<evidence type="ECO:0000313" key="7">
    <source>
        <dbReference type="Proteomes" id="UP000694890"/>
    </source>
</evidence>
<dbReference type="FunFam" id="3.40.50.300:FF:001313">
    <property type="entry name" value="Helicase with zinc finger domain 2"/>
    <property type="match status" value="1"/>
</dbReference>
<evidence type="ECO:0000256" key="4">
    <source>
        <dbReference type="ARBA" id="ARBA00022806"/>
    </source>
</evidence>
<keyword evidence="4" id="KW-0347">Helicase</keyword>
<dbReference type="PANTHER" id="PTHR43788:SF9">
    <property type="entry name" value="HELICASE WITH ZINC FINGER DOMAIN 2"/>
    <property type="match status" value="1"/>
</dbReference>